<name>A0AA36NHM7_9DINO</name>
<keyword evidence="3" id="KW-1185">Reference proteome</keyword>
<accession>A0AA36NHM7</accession>
<feature type="non-terminal residue" evidence="2">
    <location>
        <position position="105"/>
    </location>
</feature>
<evidence type="ECO:0000256" key="1">
    <source>
        <dbReference type="SAM" id="MobiDB-lite"/>
    </source>
</evidence>
<dbReference type="Proteomes" id="UP001178507">
    <property type="component" value="Unassembled WGS sequence"/>
</dbReference>
<feature type="region of interest" description="Disordered" evidence="1">
    <location>
        <begin position="1"/>
        <end position="29"/>
    </location>
</feature>
<dbReference type="EMBL" id="CAUJNA010003459">
    <property type="protein sequence ID" value="CAJ1402578.1"/>
    <property type="molecule type" value="Genomic_DNA"/>
</dbReference>
<feature type="region of interest" description="Disordered" evidence="1">
    <location>
        <begin position="78"/>
        <end position="105"/>
    </location>
</feature>
<reference evidence="2" key="1">
    <citation type="submission" date="2023-08" db="EMBL/GenBank/DDBJ databases">
        <authorList>
            <person name="Chen Y."/>
            <person name="Shah S."/>
            <person name="Dougan E. K."/>
            <person name="Thang M."/>
            <person name="Chan C."/>
        </authorList>
    </citation>
    <scope>NUCLEOTIDE SEQUENCE</scope>
</reference>
<organism evidence="2 3">
    <name type="scientific">Effrenium voratum</name>
    <dbReference type="NCBI Taxonomy" id="2562239"/>
    <lineage>
        <taxon>Eukaryota</taxon>
        <taxon>Sar</taxon>
        <taxon>Alveolata</taxon>
        <taxon>Dinophyceae</taxon>
        <taxon>Suessiales</taxon>
        <taxon>Symbiodiniaceae</taxon>
        <taxon>Effrenium</taxon>
    </lineage>
</organism>
<evidence type="ECO:0000313" key="2">
    <source>
        <dbReference type="EMBL" id="CAJ1402578.1"/>
    </source>
</evidence>
<proteinExistence type="predicted"/>
<sequence>RPRSRARVPPRPAAHGAPAGAAGRKASREALALTSGSWKVGLGAAPAGSCPHETPPWRSGCRLCRTCARTMIWPAHLRSTRQQASGSRPCTSSWLRLPQRHRRAR</sequence>
<gene>
    <name evidence="2" type="ORF">EVOR1521_LOCUS25429</name>
</gene>
<evidence type="ECO:0000313" key="3">
    <source>
        <dbReference type="Proteomes" id="UP001178507"/>
    </source>
</evidence>
<feature type="compositionally biased region" description="Low complexity" evidence="1">
    <location>
        <begin position="13"/>
        <end position="24"/>
    </location>
</feature>
<dbReference type="AlphaFoldDB" id="A0AA36NHM7"/>
<feature type="non-terminal residue" evidence="2">
    <location>
        <position position="1"/>
    </location>
</feature>
<feature type="compositionally biased region" description="Polar residues" evidence="1">
    <location>
        <begin position="80"/>
        <end position="94"/>
    </location>
</feature>
<comment type="caution">
    <text evidence="2">The sequence shown here is derived from an EMBL/GenBank/DDBJ whole genome shotgun (WGS) entry which is preliminary data.</text>
</comment>
<protein>
    <submittedName>
        <fullName evidence="2">Uncharacterized protein</fullName>
    </submittedName>
</protein>